<dbReference type="Proteomes" id="UP000247586">
    <property type="component" value="Chromosome"/>
</dbReference>
<keyword evidence="2" id="KW-1185">Reference proteome</keyword>
<protein>
    <submittedName>
        <fullName evidence="1">CRISPR-associated protein</fullName>
    </submittedName>
</protein>
<dbReference type="EMBL" id="CP029287">
    <property type="protein sequence ID" value="AWR98668.1"/>
    <property type="molecule type" value="Genomic_DNA"/>
</dbReference>
<dbReference type="RefSeq" id="WP_054837051.1">
    <property type="nucleotide sequence ID" value="NZ_BBBA01000021.1"/>
</dbReference>
<dbReference type="OrthoDB" id="37074at2157"/>
<dbReference type="NCBIfam" id="NF040581">
    <property type="entry name" value="cas_Crn1"/>
    <property type="match status" value="1"/>
</dbReference>
<reference evidence="1" key="1">
    <citation type="submission" date="2018-05" db="EMBL/GenBank/DDBJ databases">
        <title>Complete Genome Sequences of Extremely Thermoacidophilic, Metal-Mobilizing Type-Strain Members of the Archaeal Family Sulfolobaceae: Acidianus brierleyi DSM-1651T, Acidianus sulfidivorans DSM-18786T, Metallosphaera hakonensis DSM-7519T, and Metallosphaera prunae DSM-10039T.</title>
        <authorList>
            <person name="Counts J.A."/>
            <person name="Kelly R.M."/>
        </authorList>
    </citation>
    <scope>NUCLEOTIDE SEQUENCE [LARGE SCALE GENOMIC DNA]</scope>
    <source>
        <strain evidence="1">HO1-1</strain>
    </source>
</reference>
<evidence type="ECO:0000313" key="1">
    <source>
        <dbReference type="EMBL" id="AWR98668.1"/>
    </source>
</evidence>
<sequence>MPKLLVTLGTTPGGIFETFENLKRGNYEAENHPPVHISEVYVIRTSDPAVNLAWKLVKAVFACCGGKEVTIADIPLEINDINSKQDFLTFKRAIKARLSPGDFVDFTGGRKAMSVAAAIEAREAGAKVVTTIIPQQEYVRITNLLNSLKGQESAVEAGGRGECVLSFCDLVSKESRTVQLY</sequence>
<proteinExistence type="predicted"/>
<dbReference type="GeneID" id="36834066"/>
<dbReference type="AlphaFoldDB" id="A0A2U9IRQ5"/>
<gene>
    <name evidence="1" type="ORF">DFR87_01950</name>
</gene>
<dbReference type="KEGG" id="mhk:DFR87_01950"/>
<name>A0A2U9IRQ5_9CREN</name>
<accession>A0A2U9IRQ5</accession>
<organism evidence="1 2">
    <name type="scientific">Metallosphaera hakonensis JCM 8857 = DSM 7519</name>
    <dbReference type="NCBI Taxonomy" id="1293036"/>
    <lineage>
        <taxon>Archaea</taxon>
        <taxon>Thermoproteota</taxon>
        <taxon>Thermoprotei</taxon>
        <taxon>Sulfolobales</taxon>
        <taxon>Sulfolobaceae</taxon>
        <taxon>Metallosphaera</taxon>
    </lineage>
</organism>
<evidence type="ECO:0000313" key="2">
    <source>
        <dbReference type="Proteomes" id="UP000247586"/>
    </source>
</evidence>